<dbReference type="Gene3D" id="3.40.50.1000">
    <property type="entry name" value="HAD superfamily/HAD-like"/>
    <property type="match status" value="1"/>
</dbReference>
<dbReference type="STRING" id="551991.SAMN05192529_10632"/>
<gene>
    <name evidence="1" type="ORF">SAMN05192529_10632</name>
</gene>
<dbReference type="SFLD" id="SFLDS00003">
    <property type="entry name" value="Haloacid_Dehalogenase"/>
    <property type="match status" value="1"/>
</dbReference>
<evidence type="ECO:0000313" key="2">
    <source>
        <dbReference type="Proteomes" id="UP000199041"/>
    </source>
</evidence>
<dbReference type="PANTHER" id="PTHR43611">
    <property type="entry name" value="ALPHA-D-GLUCOSE 1-PHOSPHATE PHOSPHATASE"/>
    <property type="match status" value="1"/>
</dbReference>
<dbReference type="InterPro" id="IPR036412">
    <property type="entry name" value="HAD-like_sf"/>
</dbReference>
<organism evidence="1 2">
    <name type="scientific">Arachidicoccus rhizosphaerae</name>
    <dbReference type="NCBI Taxonomy" id="551991"/>
    <lineage>
        <taxon>Bacteria</taxon>
        <taxon>Pseudomonadati</taxon>
        <taxon>Bacteroidota</taxon>
        <taxon>Chitinophagia</taxon>
        <taxon>Chitinophagales</taxon>
        <taxon>Chitinophagaceae</taxon>
        <taxon>Arachidicoccus</taxon>
    </lineage>
</organism>
<reference evidence="1 2" key="1">
    <citation type="submission" date="2016-10" db="EMBL/GenBank/DDBJ databases">
        <authorList>
            <person name="de Groot N.N."/>
        </authorList>
    </citation>
    <scope>NUCLEOTIDE SEQUENCE [LARGE SCALE GENOMIC DNA]</scope>
    <source>
        <strain evidence="1 2">Vu-144</strain>
    </source>
</reference>
<dbReference type="Gene3D" id="1.10.150.240">
    <property type="entry name" value="Putative phosphatase, domain 2"/>
    <property type="match status" value="1"/>
</dbReference>
<keyword evidence="1" id="KW-0378">Hydrolase</keyword>
<dbReference type="OrthoDB" id="9797415at2"/>
<dbReference type="PRINTS" id="PR00413">
    <property type="entry name" value="HADHALOGNASE"/>
</dbReference>
<sequence length="225" mass="25894">METKQSATDIAIKKADQTFNKADIKNIIFDFGGVLLHIDFKRTHQAFEALGIEDAAAHFSQHHASQLFSRLETGHISNEAFYDLFREEAENPRLTNEQIRDAWNAMLLHYAKDNIALLKRLSNSYQLYLFSNTNQIHYDWFADLYQKEFNGEKLEDLFKVAWFSHEKGVRKPDPSVFTHMLEVEGLKAEQTLFIDDTVSNIQGAHQAGLKTHLLKSPAELLLLDL</sequence>
<dbReference type="InterPro" id="IPR006439">
    <property type="entry name" value="HAD-SF_hydro_IA"/>
</dbReference>
<dbReference type="GO" id="GO:0016787">
    <property type="term" value="F:hydrolase activity"/>
    <property type="evidence" value="ECO:0007669"/>
    <property type="project" value="UniProtKB-KW"/>
</dbReference>
<dbReference type="CDD" id="cd02603">
    <property type="entry name" value="HAD_sEH-N_like"/>
    <property type="match status" value="1"/>
</dbReference>
<dbReference type="SFLD" id="SFLDG01129">
    <property type="entry name" value="C1.5:_HAD__Beta-PGM__Phosphata"/>
    <property type="match status" value="1"/>
</dbReference>
<accession>A0A1H3XPN7</accession>
<dbReference type="NCBIfam" id="TIGR01509">
    <property type="entry name" value="HAD-SF-IA-v3"/>
    <property type="match status" value="1"/>
</dbReference>
<keyword evidence="2" id="KW-1185">Reference proteome</keyword>
<dbReference type="PANTHER" id="PTHR43611:SF3">
    <property type="entry name" value="FLAVIN MONONUCLEOTIDE HYDROLASE 1, CHLOROPLATIC"/>
    <property type="match status" value="1"/>
</dbReference>
<dbReference type="InterPro" id="IPR023198">
    <property type="entry name" value="PGP-like_dom2"/>
</dbReference>
<proteinExistence type="predicted"/>
<dbReference type="InterPro" id="IPR023214">
    <property type="entry name" value="HAD_sf"/>
</dbReference>
<dbReference type="NCBIfam" id="TIGR01549">
    <property type="entry name" value="HAD-SF-IA-v1"/>
    <property type="match status" value="1"/>
</dbReference>
<name>A0A1H3XPN7_9BACT</name>
<evidence type="ECO:0000313" key="1">
    <source>
        <dbReference type="EMBL" id="SEA01200.1"/>
    </source>
</evidence>
<protein>
    <submittedName>
        <fullName evidence="1">Putative hydrolase of the HAD superfamily</fullName>
    </submittedName>
</protein>
<dbReference type="Pfam" id="PF00702">
    <property type="entry name" value="Hydrolase"/>
    <property type="match status" value="1"/>
</dbReference>
<dbReference type="RefSeq" id="WP_091395498.1">
    <property type="nucleotide sequence ID" value="NZ_FNQY01000006.1"/>
</dbReference>
<dbReference type="EMBL" id="FNQY01000006">
    <property type="protein sequence ID" value="SEA01200.1"/>
    <property type="molecule type" value="Genomic_DNA"/>
</dbReference>
<dbReference type="Proteomes" id="UP000199041">
    <property type="component" value="Unassembled WGS sequence"/>
</dbReference>
<dbReference type="AlphaFoldDB" id="A0A1H3XPN7"/>
<dbReference type="SUPFAM" id="SSF56784">
    <property type="entry name" value="HAD-like"/>
    <property type="match status" value="1"/>
</dbReference>